<dbReference type="GO" id="GO:0006825">
    <property type="term" value="P:copper ion transport"/>
    <property type="evidence" value="ECO:0007669"/>
    <property type="project" value="InterPro"/>
</dbReference>
<keyword evidence="6" id="KW-0812">Transmembrane</keyword>
<name>A0A1H3US01_9ACTN</name>
<dbReference type="STRING" id="137265.SAMN05421684_7841"/>
<dbReference type="SUPFAM" id="SSF81296">
    <property type="entry name" value="E set domains"/>
    <property type="match status" value="1"/>
</dbReference>
<accession>A0A1H3US01</accession>
<dbReference type="GO" id="GO:0005886">
    <property type="term" value="C:plasma membrane"/>
    <property type="evidence" value="ECO:0007669"/>
    <property type="project" value="TreeGrafter"/>
</dbReference>
<dbReference type="GO" id="GO:0042597">
    <property type="term" value="C:periplasmic space"/>
    <property type="evidence" value="ECO:0007669"/>
    <property type="project" value="InterPro"/>
</dbReference>
<dbReference type="InterPro" id="IPR032694">
    <property type="entry name" value="CopC/D"/>
</dbReference>
<feature type="transmembrane region" description="Helical" evidence="6">
    <location>
        <begin position="169"/>
        <end position="189"/>
    </location>
</feature>
<evidence type="ECO:0000256" key="4">
    <source>
        <dbReference type="ARBA" id="ARBA00023008"/>
    </source>
</evidence>
<dbReference type="InterPro" id="IPR014756">
    <property type="entry name" value="Ig_E-set"/>
</dbReference>
<evidence type="ECO:0000256" key="6">
    <source>
        <dbReference type="SAM" id="Phobius"/>
    </source>
</evidence>
<evidence type="ECO:0000256" key="3">
    <source>
        <dbReference type="ARBA" id="ARBA00022729"/>
    </source>
</evidence>
<dbReference type="PANTHER" id="PTHR34820">
    <property type="entry name" value="INNER MEMBRANE PROTEIN YEBZ"/>
    <property type="match status" value="1"/>
</dbReference>
<organism evidence="9 10">
    <name type="scientific">Asanoa ishikariensis</name>
    <dbReference type="NCBI Taxonomy" id="137265"/>
    <lineage>
        <taxon>Bacteria</taxon>
        <taxon>Bacillati</taxon>
        <taxon>Actinomycetota</taxon>
        <taxon>Actinomycetes</taxon>
        <taxon>Micromonosporales</taxon>
        <taxon>Micromonosporaceae</taxon>
        <taxon>Asanoa</taxon>
    </lineage>
</organism>
<dbReference type="InterPro" id="IPR007348">
    <property type="entry name" value="CopC_dom"/>
</dbReference>
<evidence type="ECO:0000313" key="10">
    <source>
        <dbReference type="Proteomes" id="UP000199632"/>
    </source>
</evidence>
<dbReference type="GO" id="GO:0046688">
    <property type="term" value="P:response to copper ion"/>
    <property type="evidence" value="ECO:0007669"/>
    <property type="project" value="InterPro"/>
</dbReference>
<feature type="domain" description="CopC" evidence="8">
    <location>
        <begin position="29"/>
        <end position="120"/>
    </location>
</feature>
<evidence type="ECO:0000259" key="8">
    <source>
        <dbReference type="Pfam" id="PF04234"/>
    </source>
</evidence>
<dbReference type="GO" id="GO:0030313">
    <property type="term" value="C:cell envelope"/>
    <property type="evidence" value="ECO:0007669"/>
    <property type="project" value="UniProtKB-SubCell"/>
</dbReference>
<keyword evidence="6" id="KW-1133">Transmembrane helix</keyword>
<dbReference type="PANTHER" id="PTHR34820:SF4">
    <property type="entry name" value="INNER MEMBRANE PROTEIN YEBZ"/>
    <property type="match status" value="1"/>
</dbReference>
<gene>
    <name evidence="9" type="ORF">SAMN05421684_7841</name>
</gene>
<comment type="subcellular location">
    <subcellularLocation>
        <location evidence="1">Cell envelope</location>
    </subcellularLocation>
</comment>
<keyword evidence="10" id="KW-1185">Reference proteome</keyword>
<sequence length="196" mass="19862">MSRSRSLAVVAAVVVAATVWLPASPAFAHTKLTGSTPAAKATVRKAVTDVTLKFSGLIKKAGTTVVVAGPDEVSYSDGAASAVDRTVTQAVRPLPVGTITVRWRTVSSDGHPIQGTFSFTNKVAPPVATSPSPNVAAATPSPTPATAEPTAASPVPVSRTSSGRGSGPLGWIIAVVAAVIVFGGGLAWWRRRRAAS</sequence>
<evidence type="ECO:0000256" key="2">
    <source>
        <dbReference type="ARBA" id="ARBA00022723"/>
    </source>
</evidence>
<dbReference type="Pfam" id="PF04234">
    <property type="entry name" value="CopC"/>
    <property type="match status" value="1"/>
</dbReference>
<dbReference type="Proteomes" id="UP000199632">
    <property type="component" value="Unassembled WGS sequence"/>
</dbReference>
<keyword evidence="2" id="KW-0479">Metal-binding</keyword>
<keyword evidence="4" id="KW-0186">Copper</keyword>
<feature type="compositionally biased region" description="Low complexity" evidence="5">
    <location>
        <begin position="128"/>
        <end position="158"/>
    </location>
</feature>
<feature type="signal peptide" evidence="7">
    <location>
        <begin position="1"/>
        <end position="28"/>
    </location>
</feature>
<dbReference type="OrthoDB" id="5242236at2"/>
<keyword evidence="3 7" id="KW-0732">Signal</keyword>
<dbReference type="AlphaFoldDB" id="A0A1H3US01"/>
<proteinExistence type="predicted"/>
<reference evidence="10" key="1">
    <citation type="submission" date="2016-10" db="EMBL/GenBank/DDBJ databases">
        <authorList>
            <person name="Varghese N."/>
            <person name="Submissions S."/>
        </authorList>
    </citation>
    <scope>NUCLEOTIDE SEQUENCE [LARGE SCALE GENOMIC DNA]</scope>
    <source>
        <strain evidence="10">DSM 44718</strain>
    </source>
</reference>
<feature type="chain" id="PRO_5011656318" description="CopC domain-containing protein" evidence="7">
    <location>
        <begin position="29"/>
        <end position="196"/>
    </location>
</feature>
<dbReference type="GO" id="GO:0005507">
    <property type="term" value="F:copper ion binding"/>
    <property type="evidence" value="ECO:0007669"/>
    <property type="project" value="InterPro"/>
</dbReference>
<protein>
    <recommendedName>
        <fullName evidence="8">CopC domain-containing protein</fullName>
    </recommendedName>
</protein>
<dbReference type="Gene3D" id="2.60.40.1220">
    <property type="match status" value="1"/>
</dbReference>
<evidence type="ECO:0000256" key="7">
    <source>
        <dbReference type="SAM" id="SignalP"/>
    </source>
</evidence>
<dbReference type="InterPro" id="IPR014755">
    <property type="entry name" value="Cu-Rt/internalin_Ig-like"/>
</dbReference>
<evidence type="ECO:0000313" key="9">
    <source>
        <dbReference type="EMBL" id="SDZ64811.1"/>
    </source>
</evidence>
<evidence type="ECO:0000256" key="1">
    <source>
        <dbReference type="ARBA" id="ARBA00004196"/>
    </source>
</evidence>
<evidence type="ECO:0000256" key="5">
    <source>
        <dbReference type="SAM" id="MobiDB-lite"/>
    </source>
</evidence>
<feature type="region of interest" description="Disordered" evidence="5">
    <location>
        <begin position="128"/>
        <end position="165"/>
    </location>
</feature>
<dbReference type="EMBL" id="FNQB01000005">
    <property type="protein sequence ID" value="SDZ64811.1"/>
    <property type="molecule type" value="Genomic_DNA"/>
</dbReference>
<keyword evidence="6" id="KW-0472">Membrane</keyword>